<dbReference type="GO" id="GO:0046872">
    <property type="term" value="F:metal ion binding"/>
    <property type="evidence" value="ECO:0007669"/>
    <property type="project" value="UniProtKB-UniRule"/>
</dbReference>
<dbReference type="AlphaFoldDB" id="A0A812L309"/>
<dbReference type="GO" id="GO:0070006">
    <property type="term" value="F:metalloaminopeptidase activity"/>
    <property type="evidence" value="ECO:0007669"/>
    <property type="project" value="UniProtKB-UniRule"/>
</dbReference>
<dbReference type="GO" id="GO:0006508">
    <property type="term" value="P:proteolysis"/>
    <property type="evidence" value="ECO:0007669"/>
    <property type="project" value="UniProtKB-KW"/>
</dbReference>
<evidence type="ECO:0000256" key="3">
    <source>
        <dbReference type="ARBA" id="ARBA00022723"/>
    </source>
</evidence>
<dbReference type="SUPFAM" id="SSF51445">
    <property type="entry name" value="(Trans)glycosidases"/>
    <property type="match status" value="1"/>
</dbReference>
<dbReference type="InterPro" id="IPR000994">
    <property type="entry name" value="Pept_M24"/>
</dbReference>
<keyword evidence="4 5" id="KW-0378">Hydrolase</keyword>
<feature type="region of interest" description="Disordered" evidence="7">
    <location>
        <begin position="60"/>
        <end position="81"/>
    </location>
</feature>
<dbReference type="NCBIfam" id="TIGR00500">
    <property type="entry name" value="met_pdase_I"/>
    <property type="match status" value="1"/>
</dbReference>
<dbReference type="EMBL" id="CAJNJA010008573">
    <property type="protein sequence ID" value="CAE7238067.1"/>
    <property type="molecule type" value="Genomic_DNA"/>
</dbReference>
<comment type="cofactor">
    <cofactor evidence="5">
        <name>Co(2+)</name>
        <dbReference type="ChEBI" id="CHEBI:48828"/>
    </cofactor>
    <cofactor evidence="5">
        <name>Zn(2+)</name>
        <dbReference type="ChEBI" id="CHEBI:29105"/>
    </cofactor>
    <cofactor evidence="5">
        <name>Mn(2+)</name>
        <dbReference type="ChEBI" id="CHEBI:29035"/>
    </cofactor>
    <cofactor evidence="5">
        <name>Fe(2+)</name>
        <dbReference type="ChEBI" id="CHEBI:29033"/>
    </cofactor>
    <text evidence="5">Binds 2 divalent metal cations per subunit. Has a high-affinity and a low affinity metal-binding site. The true nature of the physiological cofactor is under debate. The enzyme is active with cobalt, zinc, manganese or divalent iron ions. Most likely, methionine aminopeptidases function as mononuclear Fe(2+)-metalloproteases under physiological conditions, and the catalytically relevant metal-binding site has been assigned to the histidine-containing high-affinity site.</text>
</comment>
<keyword evidence="10" id="KW-1185">Reference proteome</keyword>
<comment type="caution">
    <text evidence="9">The sequence shown here is derived from an EMBL/GenBank/DDBJ whole genome shotgun (WGS) entry which is preliminary data.</text>
</comment>
<feature type="region of interest" description="Disordered" evidence="7">
    <location>
        <begin position="1"/>
        <end position="34"/>
    </location>
</feature>
<comment type="similarity">
    <text evidence="5">Belongs to the peptidase M24A family. Methionine aminopeptidase type 1 subfamily.</text>
</comment>
<feature type="binding site" evidence="5">
    <location>
        <position position="511"/>
    </location>
    <ligand>
        <name>substrate</name>
    </ligand>
</feature>
<evidence type="ECO:0000256" key="6">
    <source>
        <dbReference type="RuleBase" id="RU003653"/>
    </source>
</evidence>
<feature type="region of interest" description="Disordered" evidence="7">
    <location>
        <begin position="99"/>
        <end position="119"/>
    </location>
</feature>
<feature type="binding site" evidence="5">
    <location>
        <position position="602"/>
    </location>
    <ligand>
        <name>a divalent metal cation</name>
        <dbReference type="ChEBI" id="CHEBI:60240"/>
        <label>2</label>
        <note>catalytic</note>
    </ligand>
</feature>
<sequence>MPLRLRLTVSPLPMGSPALQAKARSTSVSGTSASEDQELTMLAGHLRQALDLGIGPSPPMAESMYASKGLPLPSQPGLRRPNVDSLAAEALDQVEAAEALGDSDPPVAQSGKSSGSGYADVEKANMRTAMLSLSADICAGGLAPECKAGWMRSAMLPLAPSPGAPEPLAAPAAQPTCGTQDSTTMTRPLIESLDKEDVEHLRRLRQFSDSDLRQLCAGEVAGKTARERAFIRSAMLPLSTTGHGNGEVEGCFPVFVHIYDVTQEVGIRRLNKVLANKRLPVKFGGVFHAGVEVYFLGAGGLPDVPDMQGMNFREVQRWLCSERAPARKHFEDGIASKPPMGYNSWNDLECRPSEAKLKDKIEHVGLLALGYEYIVVDDCPFGCTAEPDVESPNSPAFPLSRYEVPPPVHVPNHIPRPSYADHPRGIPRALKPEEYAERKSPAMISKMRSACGLAAEALVVACDAAKEGVTTDEVDRKTSEFIVSRGGYPVGINYYGFPRGLCASPNEVALHGVPNTRPLENGDIVNFDVTVFLDGAYGDCSAMACIGELEHNAYCLVRDTRMCLEEVIKKVGPGIKLNQIGHWCQSLGKSKGLNTVREFCGHFIGSELHMQPNVSHVQNSLDLELLPGMTFTIEPIYIEGRDATIRPALEDGWTILTKRGDWAAQWEHTILITDHGAEILTQAL</sequence>
<dbReference type="InterPro" id="IPR036005">
    <property type="entry name" value="Creatinase/aminopeptidase-like"/>
</dbReference>
<gene>
    <name evidence="9" type="primary">METAP1</name>
    <name evidence="9" type="ORF">SNEC2469_LOCUS4117</name>
</gene>
<reference evidence="9" key="1">
    <citation type="submission" date="2021-02" db="EMBL/GenBank/DDBJ databases">
        <authorList>
            <person name="Dougan E. K."/>
            <person name="Rhodes N."/>
            <person name="Thang M."/>
            <person name="Chan C."/>
        </authorList>
    </citation>
    <scope>NUCLEOTIDE SEQUENCE</scope>
</reference>
<dbReference type="GO" id="GO:0004239">
    <property type="term" value="F:initiator methionyl aminopeptidase activity"/>
    <property type="evidence" value="ECO:0007669"/>
    <property type="project" value="UniProtKB-UniRule"/>
</dbReference>
<dbReference type="PRINTS" id="PR00599">
    <property type="entry name" value="MAPEPTIDASE"/>
</dbReference>
<dbReference type="EC" id="3.4.11.18" evidence="6"/>
<proteinExistence type="inferred from homology"/>
<dbReference type="Gene3D" id="3.20.20.70">
    <property type="entry name" value="Aldolase class I"/>
    <property type="match status" value="1"/>
</dbReference>
<dbReference type="Proteomes" id="UP000601435">
    <property type="component" value="Unassembled WGS sequence"/>
</dbReference>
<comment type="catalytic activity">
    <reaction evidence="5 6">
        <text>Release of N-terminal amino acids, preferentially methionine, from peptides and arylamides.</text>
        <dbReference type="EC" id="3.4.11.18"/>
    </reaction>
</comment>
<dbReference type="Pfam" id="PF00557">
    <property type="entry name" value="Peptidase_M24"/>
    <property type="match status" value="1"/>
</dbReference>
<evidence type="ECO:0000256" key="1">
    <source>
        <dbReference type="ARBA" id="ARBA00022438"/>
    </source>
</evidence>
<feature type="binding site" evidence="5">
    <location>
        <position position="539"/>
    </location>
    <ligand>
        <name>a divalent metal cation</name>
        <dbReference type="ChEBI" id="CHEBI:60240"/>
        <label>2</label>
        <note>catalytic</note>
    </ligand>
</feature>
<evidence type="ECO:0000256" key="4">
    <source>
        <dbReference type="ARBA" id="ARBA00022801"/>
    </source>
</evidence>
<organism evidence="9 10">
    <name type="scientific">Symbiodinium necroappetens</name>
    <dbReference type="NCBI Taxonomy" id="1628268"/>
    <lineage>
        <taxon>Eukaryota</taxon>
        <taxon>Sar</taxon>
        <taxon>Alveolata</taxon>
        <taxon>Dinophyceae</taxon>
        <taxon>Suessiales</taxon>
        <taxon>Symbiodiniaceae</taxon>
        <taxon>Symbiodinium</taxon>
    </lineage>
</organism>
<comment type="function">
    <text evidence="6">Cotranslationally removes the N-terminal methionine from nascent proteins. The N-terminal methionine is often cleaved when the second residue in the primary sequence is small and uncharged (Met-Ala-, Cys, Gly, Pro, Ser, Thr, or Val).</text>
</comment>
<dbReference type="Gene3D" id="3.90.230.10">
    <property type="entry name" value="Creatinase/methionine aminopeptidase superfamily"/>
    <property type="match status" value="1"/>
</dbReference>
<dbReference type="InterPro" id="IPR017853">
    <property type="entry name" value="GH"/>
</dbReference>
<feature type="binding site" evidence="5">
    <location>
        <position position="634"/>
    </location>
    <ligand>
        <name>a divalent metal cation</name>
        <dbReference type="ChEBI" id="CHEBI:60240"/>
        <label>2</label>
        <note>catalytic</note>
    </ligand>
</feature>
<feature type="binding site" evidence="5">
    <location>
        <position position="609"/>
    </location>
    <ligand>
        <name>substrate</name>
    </ligand>
</feature>
<dbReference type="PANTHER" id="PTHR43330:SF8">
    <property type="entry name" value="METHIONINE AMINOPEPTIDASE 1D, MITOCHONDRIAL"/>
    <property type="match status" value="1"/>
</dbReference>
<feature type="binding site" evidence="5">
    <location>
        <position position="528"/>
    </location>
    <ligand>
        <name>a divalent metal cation</name>
        <dbReference type="ChEBI" id="CHEBI:60240"/>
        <label>1</label>
    </ligand>
</feature>
<protein>
    <recommendedName>
        <fullName evidence="6">Methionine aminopeptidase</fullName>
        <ecNumber evidence="6">3.4.11.18</ecNumber>
    </recommendedName>
</protein>
<evidence type="ECO:0000313" key="10">
    <source>
        <dbReference type="Proteomes" id="UP000601435"/>
    </source>
</evidence>
<accession>A0A812L309</accession>
<evidence type="ECO:0000256" key="2">
    <source>
        <dbReference type="ARBA" id="ARBA00022670"/>
    </source>
</evidence>
<keyword evidence="2 5" id="KW-0645">Protease</keyword>
<dbReference type="HAMAP" id="MF_01974">
    <property type="entry name" value="MetAP_1"/>
    <property type="match status" value="1"/>
</dbReference>
<evidence type="ECO:0000256" key="7">
    <source>
        <dbReference type="SAM" id="MobiDB-lite"/>
    </source>
</evidence>
<dbReference type="InterPro" id="IPR013785">
    <property type="entry name" value="Aldolase_TIM"/>
</dbReference>
<keyword evidence="1 5" id="KW-0031">Aminopeptidase</keyword>
<name>A0A812L309_9DINO</name>
<feature type="compositionally biased region" description="Polar residues" evidence="7">
    <location>
        <begin position="23"/>
        <end position="34"/>
    </location>
</feature>
<evidence type="ECO:0000313" key="9">
    <source>
        <dbReference type="EMBL" id="CAE7238067.1"/>
    </source>
</evidence>
<dbReference type="CDD" id="cd01086">
    <property type="entry name" value="MetAP1"/>
    <property type="match status" value="1"/>
</dbReference>
<feature type="binding site" evidence="5">
    <location>
        <position position="667"/>
    </location>
    <ligand>
        <name>a divalent metal cation</name>
        <dbReference type="ChEBI" id="CHEBI:60240"/>
        <label>2</label>
        <note>catalytic</note>
    </ligand>
</feature>
<dbReference type="InterPro" id="IPR001714">
    <property type="entry name" value="Pept_M24_MAP"/>
</dbReference>
<feature type="binding site" evidence="5">
    <location>
        <position position="667"/>
    </location>
    <ligand>
        <name>a divalent metal cation</name>
        <dbReference type="ChEBI" id="CHEBI:60240"/>
        <label>1</label>
    </ligand>
</feature>
<keyword evidence="3 5" id="KW-0479">Metal-binding</keyword>
<dbReference type="OrthoDB" id="435594at2759"/>
<dbReference type="SUPFAM" id="SSF55920">
    <property type="entry name" value="Creatinase/aminopeptidase"/>
    <property type="match status" value="1"/>
</dbReference>
<feature type="binding site" evidence="5">
    <location>
        <position position="539"/>
    </location>
    <ligand>
        <name>a divalent metal cation</name>
        <dbReference type="ChEBI" id="CHEBI:60240"/>
        <label>1</label>
    </ligand>
</feature>
<evidence type="ECO:0000259" key="8">
    <source>
        <dbReference type="Pfam" id="PF00557"/>
    </source>
</evidence>
<feature type="domain" description="Peptidase M24" evidence="8">
    <location>
        <begin position="446"/>
        <end position="674"/>
    </location>
</feature>
<evidence type="ECO:0000256" key="5">
    <source>
        <dbReference type="HAMAP-Rule" id="MF_03174"/>
    </source>
</evidence>
<dbReference type="PANTHER" id="PTHR43330">
    <property type="entry name" value="METHIONINE AMINOPEPTIDASE"/>
    <property type="match status" value="1"/>
</dbReference>
<dbReference type="InterPro" id="IPR002467">
    <property type="entry name" value="Pept_M24A_MAP1"/>
</dbReference>